<dbReference type="InterPro" id="IPR000073">
    <property type="entry name" value="AB_hydrolase_1"/>
</dbReference>
<dbReference type="SUPFAM" id="SSF53474">
    <property type="entry name" value="alpha/beta-Hydrolases"/>
    <property type="match status" value="1"/>
</dbReference>
<evidence type="ECO:0000313" key="4">
    <source>
        <dbReference type="Proteomes" id="UP001139494"/>
    </source>
</evidence>
<protein>
    <submittedName>
        <fullName evidence="3">Alpha/beta fold hydrolase</fullName>
    </submittedName>
</protein>
<keyword evidence="3" id="KW-0378">Hydrolase</keyword>
<feature type="domain" description="AB hydrolase-1" evidence="2">
    <location>
        <begin position="80"/>
        <end position="346"/>
    </location>
</feature>
<dbReference type="Pfam" id="PF00561">
    <property type="entry name" value="Abhydrolase_1"/>
    <property type="match status" value="1"/>
</dbReference>
<name>A0A9R1CR02_9EURY</name>
<sequence length="441" mass="49632">MTDPENATEGAADIEAAFDLQRQTWENAADFLEKLAQVDDANRRVADVDVGKTSSEVVYEENKLELLHYEPRTDERHDVPILFVYALFNRPFILDLQPDRSVIRAFLDRGFDVYMIDWNEPSLLDHTLTFEDYVDRYLDNCVDVVRERSGQESISLFGYCMGGAFSVLYAALYPEKVRSLGLMATAVNLRDTDSVVDQWVGEDFFDPESLVDAYGNVPADIVDAAFSAREPVQNSLTKYLRFFDGIEDEDFVENFARMERWIEESIDIPGRMLVDFIDATYHEQRIYNNEMYIDGRHADLGNLDMPIAQIIGNYDSVVPPAAPREFTGRLPDDTTVFKADTGHMGLAVSGRAHAELWPAVCDWYEERSGGEKTGDTTAADAESELRRIEGIGPTYAGRLREAGVETVADLAEADPDTVADDADVPQGRLEGLIGQAREERR</sequence>
<organism evidence="3 4">
    <name type="scientific">Natronomonas aquatica</name>
    <dbReference type="NCBI Taxonomy" id="2841590"/>
    <lineage>
        <taxon>Archaea</taxon>
        <taxon>Methanobacteriati</taxon>
        <taxon>Methanobacteriota</taxon>
        <taxon>Stenosarchaea group</taxon>
        <taxon>Halobacteria</taxon>
        <taxon>Halobacteriales</taxon>
        <taxon>Natronomonadaceae</taxon>
        <taxon>Natronomonas</taxon>
    </lineage>
</organism>
<reference evidence="3" key="1">
    <citation type="journal article" date="2023" name="Front. Microbiol.">
        <title>Genomic-based phylogenetic and metabolic analyses of the genus Natronomonas, and description of Natronomonas aquatica sp. nov.</title>
        <authorList>
            <person name="Garcia-Roldan A."/>
            <person name="Duran-Viseras A."/>
            <person name="de la Haba R.R."/>
            <person name="Corral P."/>
            <person name="Sanchez-Porro C."/>
            <person name="Ventosa A."/>
        </authorList>
    </citation>
    <scope>NUCLEOTIDE SEQUENCE</scope>
    <source>
        <strain evidence="3">F2-12</strain>
    </source>
</reference>
<feature type="compositionally biased region" description="Acidic residues" evidence="1">
    <location>
        <begin position="413"/>
        <end position="423"/>
    </location>
</feature>
<dbReference type="PANTHER" id="PTHR36837">
    <property type="entry name" value="POLY(3-HYDROXYALKANOATE) POLYMERASE SUBUNIT PHAC"/>
    <property type="match status" value="1"/>
</dbReference>
<dbReference type="GO" id="GO:0016787">
    <property type="term" value="F:hydrolase activity"/>
    <property type="evidence" value="ECO:0007669"/>
    <property type="project" value="UniProtKB-KW"/>
</dbReference>
<dbReference type="EMBL" id="JAHLKM010000009">
    <property type="protein sequence ID" value="MCQ4333533.1"/>
    <property type="molecule type" value="Genomic_DNA"/>
</dbReference>
<dbReference type="Gene3D" id="1.10.150.20">
    <property type="entry name" value="5' to 3' exonuclease, C-terminal subdomain"/>
    <property type="match status" value="1"/>
</dbReference>
<dbReference type="Proteomes" id="UP001139494">
    <property type="component" value="Unassembled WGS sequence"/>
</dbReference>
<dbReference type="GO" id="GO:0000166">
    <property type="term" value="F:nucleotide binding"/>
    <property type="evidence" value="ECO:0007669"/>
    <property type="project" value="InterPro"/>
</dbReference>
<comment type="caution">
    <text evidence="3">The sequence shown here is derived from an EMBL/GenBank/DDBJ whole genome shotgun (WGS) entry which is preliminary data.</text>
</comment>
<proteinExistence type="predicted"/>
<gene>
    <name evidence="3" type="ORF">KM295_08600</name>
</gene>
<dbReference type="SUPFAM" id="SSF47794">
    <property type="entry name" value="Rad51 N-terminal domain-like"/>
    <property type="match status" value="1"/>
</dbReference>
<feature type="region of interest" description="Disordered" evidence="1">
    <location>
        <begin position="413"/>
        <end position="441"/>
    </location>
</feature>
<dbReference type="RefSeq" id="WP_256029556.1">
    <property type="nucleotide sequence ID" value="NZ_JAHLKM010000009.1"/>
</dbReference>
<accession>A0A9R1CR02</accession>
<dbReference type="InterPro" id="IPR051321">
    <property type="entry name" value="PHA/PHB_synthase"/>
</dbReference>
<dbReference type="Gene3D" id="3.40.50.1820">
    <property type="entry name" value="alpha/beta hydrolase"/>
    <property type="match status" value="1"/>
</dbReference>
<dbReference type="InterPro" id="IPR029058">
    <property type="entry name" value="AB_hydrolase_fold"/>
</dbReference>
<keyword evidence="4" id="KW-1185">Reference proteome</keyword>
<dbReference type="InterPro" id="IPR010995">
    <property type="entry name" value="DNA_repair_Rad51/TF_NusA_a-hlx"/>
</dbReference>
<dbReference type="Pfam" id="PF14520">
    <property type="entry name" value="HHH_5"/>
    <property type="match status" value="1"/>
</dbReference>
<dbReference type="PANTHER" id="PTHR36837:SF2">
    <property type="entry name" value="POLY(3-HYDROXYALKANOATE) POLYMERASE SUBUNIT PHAC"/>
    <property type="match status" value="1"/>
</dbReference>
<evidence type="ECO:0000259" key="2">
    <source>
        <dbReference type="Pfam" id="PF00561"/>
    </source>
</evidence>
<evidence type="ECO:0000256" key="1">
    <source>
        <dbReference type="SAM" id="MobiDB-lite"/>
    </source>
</evidence>
<evidence type="ECO:0000313" key="3">
    <source>
        <dbReference type="EMBL" id="MCQ4333533.1"/>
    </source>
</evidence>
<dbReference type="AlphaFoldDB" id="A0A9R1CR02"/>